<evidence type="ECO:0000256" key="5">
    <source>
        <dbReference type="ARBA" id="ARBA00022840"/>
    </source>
</evidence>
<protein>
    <recommendedName>
        <fullName evidence="1">E2 ubiquitin-conjugating enzyme</fullName>
        <ecNumber evidence="1">2.3.2.23</ecNumber>
    </recommendedName>
</protein>
<dbReference type="PROSITE" id="PS50127">
    <property type="entry name" value="UBC_2"/>
    <property type="match status" value="1"/>
</dbReference>
<keyword evidence="4 7" id="KW-0833">Ubl conjugation pathway</keyword>
<evidence type="ECO:0000256" key="7">
    <source>
        <dbReference type="RuleBase" id="RU362109"/>
    </source>
</evidence>
<evidence type="ECO:0000259" key="9">
    <source>
        <dbReference type="PROSITE" id="PS50127"/>
    </source>
</evidence>
<dbReference type="FunFam" id="3.10.110.10:FF:000031">
    <property type="entry name" value="Ubiquitin-conjugating enzyme E2 22"/>
    <property type="match status" value="1"/>
</dbReference>
<keyword evidence="11" id="KW-1185">Reference proteome</keyword>
<keyword evidence="5 7" id="KW-0067">ATP-binding</keyword>
<evidence type="ECO:0000313" key="11">
    <source>
        <dbReference type="Proteomes" id="UP000230002"/>
    </source>
</evidence>
<dbReference type="SMART" id="SM00212">
    <property type="entry name" value="UBCc"/>
    <property type="match status" value="1"/>
</dbReference>
<dbReference type="EC" id="2.3.2.23" evidence="1"/>
<feature type="active site" description="Glycyl thioester intermediate" evidence="6">
    <location>
        <position position="90"/>
    </location>
</feature>
<feature type="compositionally biased region" description="Low complexity" evidence="8">
    <location>
        <begin position="162"/>
        <end position="200"/>
    </location>
</feature>
<dbReference type="STRING" id="1077348.A0A2G8RXD4"/>
<dbReference type="InterPro" id="IPR023313">
    <property type="entry name" value="UBQ-conjugating_AS"/>
</dbReference>
<dbReference type="GO" id="GO:0061631">
    <property type="term" value="F:ubiquitin conjugating enzyme activity"/>
    <property type="evidence" value="ECO:0007669"/>
    <property type="project" value="UniProtKB-EC"/>
</dbReference>
<dbReference type="GO" id="GO:0005524">
    <property type="term" value="F:ATP binding"/>
    <property type="evidence" value="ECO:0007669"/>
    <property type="project" value="UniProtKB-UniRule"/>
</dbReference>
<dbReference type="OrthoDB" id="10069349at2759"/>
<evidence type="ECO:0000256" key="2">
    <source>
        <dbReference type="ARBA" id="ARBA00022679"/>
    </source>
</evidence>
<keyword evidence="2" id="KW-0808">Transferase</keyword>
<accession>A0A2G8RXD4</accession>
<dbReference type="CDD" id="cd23804">
    <property type="entry name" value="UBCc_UBE2S"/>
    <property type="match status" value="1"/>
</dbReference>
<sequence length="308" mass="32353">MSVPPAVLRRLMRELNELRTNPPDGIRVVVNEDNMLDVTGIVEGPEGTPYAGGYFRVRFSFTEEFPAAPPKCWFATKIFHPNVSTAGEICVNTLKKDWKSSYGIGHILVTVKCLLIYPNPESALDEEAGKLLLEDYNSYCERAKLITSVHATPRVRPAEFNTPSSSEAPSESPSPSTSAPSASASASASASTSTSSAPAPKLIGAAGAVPPPSTPSKSSSPIPPLPPHPLYPSTPNTYPTSPSSTTLSTEKNTGNAAKERHVSPSPLGTADSNVAVGVQANPGTKAVKRAAVPNGAGGEKRKKALKRL</sequence>
<dbReference type="EMBL" id="AYKW01000045">
    <property type="protein sequence ID" value="PIL26179.1"/>
    <property type="molecule type" value="Genomic_DNA"/>
</dbReference>
<evidence type="ECO:0000256" key="1">
    <source>
        <dbReference type="ARBA" id="ARBA00012486"/>
    </source>
</evidence>
<evidence type="ECO:0000313" key="10">
    <source>
        <dbReference type="EMBL" id="PIL26179.1"/>
    </source>
</evidence>
<feature type="compositionally biased region" description="Pro residues" evidence="8">
    <location>
        <begin position="221"/>
        <end position="232"/>
    </location>
</feature>
<feature type="compositionally biased region" description="Low complexity" evidence="8">
    <location>
        <begin position="233"/>
        <end position="249"/>
    </location>
</feature>
<reference evidence="10 11" key="1">
    <citation type="journal article" date="2015" name="Sci. Rep.">
        <title>Chromosome-level genome map provides insights into diverse defense mechanisms in the medicinal fungus Ganoderma sinense.</title>
        <authorList>
            <person name="Zhu Y."/>
            <person name="Xu J."/>
            <person name="Sun C."/>
            <person name="Zhou S."/>
            <person name="Xu H."/>
            <person name="Nelson D.R."/>
            <person name="Qian J."/>
            <person name="Song J."/>
            <person name="Luo H."/>
            <person name="Xiang L."/>
            <person name="Li Y."/>
            <person name="Xu Z."/>
            <person name="Ji A."/>
            <person name="Wang L."/>
            <person name="Lu S."/>
            <person name="Hayward A."/>
            <person name="Sun W."/>
            <person name="Li X."/>
            <person name="Schwartz D.C."/>
            <person name="Wang Y."/>
            <person name="Chen S."/>
        </authorList>
    </citation>
    <scope>NUCLEOTIDE SEQUENCE [LARGE SCALE GENOMIC DNA]</scope>
    <source>
        <strain evidence="10 11">ZZ0214-1</strain>
    </source>
</reference>
<organism evidence="10 11">
    <name type="scientific">Ganoderma sinense ZZ0214-1</name>
    <dbReference type="NCBI Taxonomy" id="1077348"/>
    <lineage>
        <taxon>Eukaryota</taxon>
        <taxon>Fungi</taxon>
        <taxon>Dikarya</taxon>
        <taxon>Basidiomycota</taxon>
        <taxon>Agaricomycotina</taxon>
        <taxon>Agaricomycetes</taxon>
        <taxon>Polyporales</taxon>
        <taxon>Polyporaceae</taxon>
        <taxon>Ganoderma</taxon>
    </lineage>
</organism>
<evidence type="ECO:0000256" key="8">
    <source>
        <dbReference type="SAM" id="MobiDB-lite"/>
    </source>
</evidence>
<keyword evidence="3 7" id="KW-0547">Nucleotide-binding</keyword>
<dbReference type="Gene3D" id="3.10.110.10">
    <property type="entry name" value="Ubiquitin Conjugating Enzyme"/>
    <property type="match status" value="1"/>
</dbReference>
<name>A0A2G8RXD4_9APHY</name>
<evidence type="ECO:0000256" key="4">
    <source>
        <dbReference type="ARBA" id="ARBA00022786"/>
    </source>
</evidence>
<dbReference type="Pfam" id="PF00179">
    <property type="entry name" value="UQ_con"/>
    <property type="match status" value="1"/>
</dbReference>
<evidence type="ECO:0000256" key="6">
    <source>
        <dbReference type="PROSITE-ProRule" id="PRU10133"/>
    </source>
</evidence>
<feature type="domain" description="UBC core" evidence="9">
    <location>
        <begin position="6"/>
        <end position="152"/>
    </location>
</feature>
<comment type="similarity">
    <text evidence="7">Belongs to the ubiquitin-conjugating enzyme family.</text>
</comment>
<feature type="region of interest" description="Disordered" evidence="8">
    <location>
        <begin position="156"/>
        <end position="274"/>
    </location>
</feature>
<dbReference type="Proteomes" id="UP000230002">
    <property type="component" value="Unassembled WGS sequence"/>
</dbReference>
<comment type="caution">
    <text evidence="10">The sequence shown here is derived from an EMBL/GenBank/DDBJ whole genome shotgun (WGS) entry which is preliminary data.</text>
</comment>
<dbReference type="PROSITE" id="PS00183">
    <property type="entry name" value="UBC_1"/>
    <property type="match status" value="1"/>
</dbReference>
<proteinExistence type="inferred from homology"/>
<dbReference type="AlphaFoldDB" id="A0A2G8RXD4"/>
<gene>
    <name evidence="10" type="ORF">GSI_11934</name>
</gene>
<dbReference type="InterPro" id="IPR050113">
    <property type="entry name" value="Ub_conjugating_enzyme"/>
</dbReference>
<dbReference type="PANTHER" id="PTHR24067">
    <property type="entry name" value="UBIQUITIN-CONJUGATING ENZYME E2"/>
    <property type="match status" value="1"/>
</dbReference>
<dbReference type="SUPFAM" id="SSF54495">
    <property type="entry name" value="UBC-like"/>
    <property type="match status" value="1"/>
</dbReference>
<dbReference type="InterPro" id="IPR000608">
    <property type="entry name" value="UBC"/>
</dbReference>
<evidence type="ECO:0000256" key="3">
    <source>
        <dbReference type="ARBA" id="ARBA00022741"/>
    </source>
</evidence>
<dbReference type="InterPro" id="IPR016135">
    <property type="entry name" value="UBQ-conjugating_enzyme/RWD"/>
</dbReference>